<reference evidence="2 3" key="1">
    <citation type="submission" date="2019-06" db="EMBL/GenBank/DDBJ databases">
        <title>Sorghum-associated microbial communities from plants grown in Nebraska, USA.</title>
        <authorList>
            <person name="Schachtman D."/>
        </authorList>
    </citation>
    <scope>NUCLEOTIDE SEQUENCE [LARGE SCALE GENOMIC DNA]</scope>
    <source>
        <strain evidence="2 3">2482</strain>
    </source>
</reference>
<protein>
    <submittedName>
        <fullName evidence="2">Uncharacterized protein</fullName>
    </submittedName>
</protein>
<feature type="transmembrane region" description="Helical" evidence="1">
    <location>
        <begin position="7"/>
        <end position="28"/>
    </location>
</feature>
<organism evidence="2 3">
    <name type="scientific">Neobacillus bataviensis</name>
    <dbReference type="NCBI Taxonomy" id="220685"/>
    <lineage>
        <taxon>Bacteria</taxon>
        <taxon>Bacillati</taxon>
        <taxon>Bacillota</taxon>
        <taxon>Bacilli</taxon>
        <taxon>Bacillales</taxon>
        <taxon>Bacillaceae</taxon>
        <taxon>Neobacillus</taxon>
    </lineage>
</organism>
<proteinExistence type="predicted"/>
<sequence length="186" mass="21290">MEKFLNRFLISISIVAVLGIIIVGVLIYQATSYGNEKAEAVASSDTNVENEDVSSLDTPIENEDTQIKNEAELEEKITEGKYIPKEDEFQWIVHRMTHQKVAADMKDGATEMTPERIDELLKTLDETDYDYKDVYLRILNEWNEGNFENAVEAHNEILSLQNGSIGVATRLLTPEEEQEFIEQNFR</sequence>
<dbReference type="InterPro" id="IPR046208">
    <property type="entry name" value="DUF6241"/>
</dbReference>
<keyword evidence="1" id="KW-1133">Transmembrane helix</keyword>
<dbReference type="AlphaFoldDB" id="A0A561DDI1"/>
<gene>
    <name evidence="2" type="ORF">FB550_106297</name>
</gene>
<dbReference type="EMBL" id="VIVN01000006">
    <property type="protein sequence ID" value="TWE01239.1"/>
    <property type="molecule type" value="Genomic_DNA"/>
</dbReference>
<keyword evidence="3" id="KW-1185">Reference proteome</keyword>
<accession>A0A561DDI1</accession>
<keyword evidence="1" id="KW-0812">Transmembrane</keyword>
<dbReference type="Proteomes" id="UP000319671">
    <property type="component" value="Unassembled WGS sequence"/>
</dbReference>
<comment type="caution">
    <text evidence="2">The sequence shown here is derived from an EMBL/GenBank/DDBJ whole genome shotgun (WGS) entry which is preliminary data.</text>
</comment>
<keyword evidence="1" id="KW-0472">Membrane</keyword>
<dbReference type="RefSeq" id="WP_144565927.1">
    <property type="nucleotide sequence ID" value="NZ_VIVN01000006.1"/>
</dbReference>
<evidence type="ECO:0000256" key="1">
    <source>
        <dbReference type="SAM" id="Phobius"/>
    </source>
</evidence>
<name>A0A561DDI1_9BACI</name>
<evidence type="ECO:0000313" key="2">
    <source>
        <dbReference type="EMBL" id="TWE01239.1"/>
    </source>
</evidence>
<dbReference type="Pfam" id="PF19754">
    <property type="entry name" value="DUF6241"/>
    <property type="match status" value="1"/>
</dbReference>
<evidence type="ECO:0000313" key="3">
    <source>
        <dbReference type="Proteomes" id="UP000319671"/>
    </source>
</evidence>